<gene>
    <name evidence="2" type="ORF">FCL40_09450</name>
</gene>
<reference evidence="2 3" key="1">
    <citation type="submission" date="2019-04" db="EMBL/GenBank/DDBJ databases">
        <authorList>
            <person name="Hwang J.C."/>
        </authorList>
    </citation>
    <scope>NUCLEOTIDE SEQUENCE [LARGE SCALE GENOMIC DNA]</scope>
    <source>
        <strain evidence="2 3">IMCC35001</strain>
    </source>
</reference>
<organism evidence="2 3">
    <name type="scientific">Ferrimonas sediminicola</name>
    <dbReference type="NCBI Taxonomy" id="2569538"/>
    <lineage>
        <taxon>Bacteria</taxon>
        <taxon>Pseudomonadati</taxon>
        <taxon>Pseudomonadota</taxon>
        <taxon>Gammaproteobacteria</taxon>
        <taxon>Alteromonadales</taxon>
        <taxon>Ferrimonadaceae</taxon>
        <taxon>Ferrimonas</taxon>
    </lineage>
</organism>
<accession>A0A4U1BDL8</accession>
<name>A0A4U1BDL8_9GAMM</name>
<feature type="chain" id="PRO_5020439428" evidence="1">
    <location>
        <begin position="24"/>
        <end position="127"/>
    </location>
</feature>
<dbReference type="Proteomes" id="UP000305674">
    <property type="component" value="Unassembled WGS sequence"/>
</dbReference>
<dbReference type="PROSITE" id="PS51257">
    <property type="entry name" value="PROKAR_LIPOPROTEIN"/>
    <property type="match status" value="1"/>
</dbReference>
<dbReference type="OrthoDB" id="1412847at2"/>
<evidence type="ECO:0000313" key="2">
    <source>
        <dbReference type="EMBL" id="TKB48858.1"/>
    </source>
</evidence>
<dbReference type="EMBL" id="SWCI01000005">
    <property type="protein sequence ID" value="TKB48858.1"/>
    <property type="molecule type" value="Genomic_DNA"/>
</dbReference>
<feature type="signal peptide" evidence="1">
    <location>
        <begin position="1"/>
        <end position="23"/>
    </location>
</feature>
<dbReference type="RefSeq" id="WP_136853052.1">
    <property type="nucleotide sequence ID" value="NZ_SWCI01000005.1"/>
</dbReference>
<comment type="caution">
    <text evidence="2">The sequence shown here is derived from an EMBL/GenBank/DDBJ whole genome shotgun (WGS) entry which is preliminary data.</text>
</comment>
<protein>
    <submittedName>
        <fullName evidence="2">Uncharacterized protein</fullName>
    </submittedName>
</protein>
<evidence type="ECO:0000313" key="3">
    <source>
        <dbReference type="Proteomes" id="UP000305674"/>
    </source>
</evidence>
<keyword evidence="3" id="KW-1185">Reference proteome</keyword>
<evidence type="ECO:0000256" key="1">
    <source>
        <dbReference type="SAM" id="SignalP"/>
    </source>
</evidence>
<keyword evidence="1" id="KW-0732">Signal</keyword>
<proteinExistence type="predicted"/>
<dbReference type="AlphaFoldDB" id="A0A4U1BDL8"/>
<sequence>MKNLITLLVATLFLAACTTIKDAKLDINNHEATHFNQGIDVVWAKTIEIIDASALDLVYADTRNRQIYAQAPISAFSWGENVFIEIRETEPGTSVKISSKRSLRTTVFASDWEATILDELQRSLNDN</sequence>